<sequence>MSGPRHLTFTLHDYAAEDATYVASLTDDATGDTILQFNNLDILSEPVREALAEPYKNHKSAAQDAPFLQGVVNLLDPREIIGGLQSREIVGPGDHVRVSDGRFGYFINLDERGAFSADVRDLSGYTVFSYDSMEQVAEDIDAGFIKHAKDLSGIGEMLVSHGLIPESAELLSMTDQESREAELRQEGNTLFEVASMRNFIFGQADNFDNESLRLEIDEAAPTIIIEDELDPDQSVVLEGEDAAAFMAHADCDALHAVIDRMASYKSHAIDVLADHLSHNPSPTMG</sequence>
<reference evidence="1 2" key="1">
    <citation type="submission" date="2019-02" db="EMBL/GenBank/DDBJ databases">
        <title>Marinobacter halodurans sp. nov., a marine bacterium isolated from sea tidal flat.</title>
        <authorList>
            <person name="Yoo Y."/>
            <person name="Lee D.W."/>
            <person name="Kim B.S."/>
            <person name="Kim J.-J."/>
        </authorList>
    </citation>
    <scope>NUCLEOTIDE SEQUENCE [LARGE SCALE GENOMIC DNA]</scope>
    <source>
        <strain evidence="1 2">YJ-S3-2</strain>
    </source>
</reference>
<comment type="caution">
    <text evidence="1">The sequence shown here is derived from an EMBL/GenBank/DDBJ whole genome shotgun (WGS) entry which is preliminary data.</text>
</comment>
<evidence type="ECO:0000313" key="1">
    <source>
        <dbReference type="EMBL" id="TBW57423.1"/>
    </source>
</evidence>
<dbReference type="RefSeq" id="WP_131480466.1">
    <property type="nucleotide sequence ID" value="NZ_SJDL01000008.1"/>
</dbReference>
<evidence type="ECO:0000313" key="2">
    <source>
        <dbReference type="Proteomes" id="UP000313645"/>
    </source>
</evidence>
<name>A0ABY1ZM94_9GAMM</name>
<dbReference type="Proteomes" id="UP000313645">
    <property type="component" value="Unassembled WGS sequence"/>
</dbReference>
<protein>
    <submittedName>
        <fullName evidence="1">Uncharacterized protein</fullName>
    </submittedName>
</protein>
<gene>
    <name evidence="1" type="ORF">EZI54_07125</name>
</gene>
<dbReference type="EMBL" id="SJDL01000008">
    <property type="protein sequence ID" value="TBW57423.1"/>
    <property type="molecule type" value="Genomic_DNA"/>
</dbReference>
<organism evidence="1 2">
    <name type="scientific">Marinobacter halodurans</name>
    <dbReference type="NCBI Taxonomy" id="2528979"/>
    <lineage>
        <taxon>Bacteria</taxon>
        <taxon>Pseudomonadati</taxon>
        <taxon>Pseudomonadota</taxon>
        <taxon>Gammaproteobacteria</taxon>
        <taxon>Pseudomonadales</taxon>
        <taxon>Marinobacteraceae</taxon>
        <taxon>Marinobacter</taxon>
    </lineage>
</organism>
<proteinExistence type="predicted"/>
<keyword evidence="2" id="KW-1185">Reference proteome</keyword>
<accession>A0ABY1ZM94</accession>